<dbReference type="STRING" id="341036.SAMN05660649_03683"/>
<name>A0A1I2WY35_9FIRM</name>
<gene>
    <name evidence="2" type="ORF">SAMN05660649_03683</name>
</gene>
<keyword evidence="3" id="KW-1185">Reference proteome</keyword>
<evidence type="ECO:0000313" key="3">
    <source>
        <dbReference type="Proteomes" id="UP000199337"/>
    </source>
</evidence>
<evidence type="ECO:0000313" key="2">
    <source>
        <dbReference type="EMBL" id="SFH06185.1"/>
    </source>
</evidence>
<accession>A0A1I2WY35</accession>
<dbReference type="Proteomes" id="UP000199337">
    <property type="component" value="Unassembled WGS sequence"/>
</dbReference>
<dbReference type="EMBL" id="FOOX01000015">
    <property type="protein sequence ID" value="SFH06185.1"/>
    <property type="molecule type" value="Genomic_DNA"/>
</dbReference>
<keyword evidence="1" id="KW-0175">Coiled coil</keyword>
<protein>
    <submittedName>
        <fullName evidence="2">Uncharacterized protein</fullName>
    </submittedName>
</protein>
<dbReference type="AlphaFoldDB" id="A0A1I2WY35"/>
<organism evidence="2 3">
    <name type="scientific">Desulfotruncus arcticus DSM 17038</name>
    <dbReference type="NCBI Taxonomy" id="1121424"/>
    <lineage>
        <taxon>Bacteria</taxon>
        <taxon>Bacillati</taxon>
        <taxon>Bacillota</taxon>
        <taxon>Clostridia</taxon>
        <taxon>Eubacteriales</taxon>
        <taxon>Desulfallaceae</taxon>
        <taxon>Desulfotruncus</taxon>
    </lineage>
</organism>
<reference evidence="3" key="1">
    <citation type="submission" date="2016-10" db="EMBL/GenBank/DDBJ databases">
        <authorList>
            <person name="Varghese N."/>
            <person name="Submissions S."/>
        </authorList>
    </citation>
    <scope>NUCLEOTIDE SEQUENCE [LARGE SCALE GENOMIC DNA]</scope>
    <source>
        <strain evidence="3">DSM 17038</strain>
    </source>
</reference>
<proteinExistence type="predicted"/>
<evidence type="ECO:0000256" key="1">
    <source>
        <dbReference type="SAM" id="Coils"/>
    </source>
</evidence>
<feature type="coiled-coil region" evidence="1">
    <location>
        <begin position="23"/>
        <end position="50"/>
    </location>
</feature>
<sequence length="56" mass="6641">MTGCPMAYSDPCKYCEHYGKCVPSQAVRKLEDLERQIKELKRMLDRNDKSRYVRIS</sequence>